<dbReference type="Proteomes" id="UP001497444">
    <property type="component" value="Unassembled WGS sequence"/>
</dbReference>
<protein>
    <recommendedName>
        <fullName evidence="3">Four helix bundle protein</fullName>
    </recommendedName>
</protein>
<name>A0ABP0VIM4_9BRYO</name>
<gene>
    <name evidence="1" type="ORF">CSSPJE1EN1_LOCUS29661</name>
</gene>
<comment type="caution">
    <text evidence="1">The sequence shown here is derived from an EMBL/GenBank/DDBJ whole genome shotgun (WGS) entry which is preliminary data.</text>
</comment>
<sequence length="122" mass="14308">MARKVEKAERPFEYSAEQYRVLLSNFLNSALRLTNSTYSHLPSQRSRSLKASSEKESADYFRVSAQYEMIYCINRREFSNAGKMLEDIEACLIKYKRFITPAQMVNFPIQHCPAIFLPEKIR</sequence>
<reference evidence="1" key="1">
    <citation type="submission" date="2024-02" db="EMBL/GenBank/DDBJ databases">
        <authorList>
            <consortium name="ELIXIR-Norway"/>
            <consortium name="Elixir Norway"/>
        </authorList>
    </citation>
    <scope>NUCLEOTIDE SEQUENCE</scope>
</reference>
<evidence type="ECO:0008006" key="3">
    <source>
        <dbReference type="Google" id="ProtNLM"/>
    </source>
</evidence>
<organism evidence="1 2">
    <name type="scientific">Sphagnum jensenii</name>
    <dbReference type="NCBI Taxonomy" id="128206"/>
    <lineage>
        <taxon>Eukaryota</taxon>
        <taxon>Viridiplantae</taxon>
        <taxon>Streptophyta</taxon>
        <taxon>Embryophyta</taxon>
        <taxon>Bryophyta</taxon>
        <taxon>Sphagnophytina</taxon>
        <taxon>Sphagnopsida</taxon>
        <taxon>Sphagnales</taxon>
        <taxon>Sphagnaceae</taxon>
        <taxon>Sphagnum</taxon>
    </lineage>
</organism>
<dbReference type="EMBL" id="CAXAQS010001004">
    <property type="protein sequence ID" value="CAK9254283.1"/>
    <property type="molecule type" value="Genomic_DNA"/>
</dbReference>
<evidence type="ECO:0000313" key="2">
    <source>
        <dbReference type="Proteomes" id="UP001497444"/>
    </source>
</evidence>
<keyword evidence="2" id="KW-1185">Reference proteome</keyword>
<evidence type="ECO:0000313" key="1">
    <source>
        <dbReference type="EMBL" id="CAK9254283.1"/>
    </source>
</evidence>
<proteinExistence type="predicted"/>
<accession>A0ABP0VIM4</accession>